<name>A0A923LTW1_9FIRM</name>
<evidence type="ECO:0000256" key="2">
    <source>
        <dbReference type="ARBA" id="ARBA00022737"/>
    </source>
</evidence>
<evidence type="ECO:0000256" key="4">
    <source>
        <dbReference type="ARBA" id="ARBA00023277"/>
    </source>
</evidence>
<dbReference type="Proteomes" id="UP000606499">
    <property type="component" value="Unassembled WGS sequence"/>
</dbReference>
<keyword evidence="5" id="KW-0624">Polysaccharide degradation</keyword>
<protein>
    <submittedName>
        <fullName evidence="8">S-layer homology domain-containing protein</fullName>
    </submittedName>
</protein>
<evidence type="ECO:0000256" key="1">
    <source>
        <dbReference type="ARBA" id="ARBA00022729"/>
    </source>
</evidence>
<proteinExistence type="predicted"/>
<dbReference type="RefSeq" id="WP_186949857.1">
    <property type="nucleotide sequence ID" value="NZ_JACOPL010000005.1"/>
</dbReference>
<evidence type="ECO:0000256" key="6">
    <source>
        <dbReference type="SAM" id="SignalP"/>
    </source>
</evidence>
<dbReference type="PROSITE" id="PS51272">
    <property type="entry name" value="SLH"/>
    <property type="match status" value="3"/>
</dbReference>
<gene>
    <name evidence="8" type="ORF">H8S45_07190</name>
</gene>
<dbReference type="Gene3D" id="2.60.40.10">
    <property type="entry name" value="Immunoglobulins"/>
    <property type="match status" value="1"/>
</dbReference>
<dbReference type="EMBL" id="JACOPL010000005">
    <property type="protein sequence ID" value="MBC5725240.1"/>
    <property type="molecule type" value="Genomic_DNA"/>
</dbReference>
<evidence type="ECO:0000313" key="9">
    <source>
        <dbReference type="Proteomes" id="UP000606499"/>
    </source>
</evidence>
<dbReference type="AlphaFoldDB" id="A0A923LTW1"/>
<dbReference type="InterPro" id="IPR013783">
    <property type="entry name" value="Ig-like_fold"/>
</dbReference>
<dbReference type="InterPro" id="IPR051465">
    <property type="entry name" value="Cell_Envelope_Struct_Comp"/>
</dbReference>
<evidence type="ECO:0000313" key="8">
    <source>
        <dbReference type="EMBL" id="MBC5725240.1"/>
    </source>
</evidence>
<feature type="domain" description="SLH" evidence="7">
    <location>
        <begin position="20"/>
        <end position="79"/>
    </location>
</feature>
<dbReference type="InterPro" id="IPR001119">
    <property type="entry name" value="SLH_dom"/>
</dbReference>
<keyword evidence="4" id="KW-0119">Carbohydrate metabolism</keyword>
<keyword evidence="1 6" id="KW-0732">Signal</keyword>
<keyword evidence="2" id="KW-0677">Repeat</keyword>
<dbReference type="PANTHER" id="PTHR43308">
    <property type="entry name" value="OUTER MEMBRANE PROTEIN ALPHA-RELATED"/>
    <property type="match status" value="1"/>
</dbReference>
<feature type="chain" id="PRO_5037226839" evidence="6">
    <location>
        <begin position="25"/>
        <end position="694"/>
    </location>
</feature>
<keyword evidence="3" id="KW-0136">Cellulose degradation</keyword>
<dbReference type="InterPro" id="IPR014756">
    <property type="entry name" value="Ig_E-set"/>
</dbReference>
<organism evidence="8 9">
    <name type="scientific">Agathobaculum faecis</name>
    <dbReference type="NCBI Taxonomy" id="2763013"/>
    <lineage>
        <taxon>Bacteria</taxon>
        <taxon>Bacillati</taxon>
        <taxon>Bacillota</taxon>
        <taxon>Clostridia</taxon>
        <taxon>Eubacteriales</taxon>
        <taxon>Butyricicoccaceae</taxon>
        <taxon>Agathobaculum</taxon>
    </lineage>
</organism>
<dbReference type="GO" id="GO:0030245">
    <property type="term" value="P:cellulose catabolic process"/>
    <property type="evidence" value="ECO:0007669"/>
    <property type="project" value="UniProtKB-KW"/>
</dbReference>
<feature type="domain" description="SLH" evidence="7">
    <location>
        <begin position="144"/>
        <end position="207"/>
    </location>
</feature>
<reference evidence="8" key="1">
    <citation type="submission" date="2020-08" db="EMBL/GenBank/DDBJ databases">
        <title>Genome public.</title>
        <authorList>
            <person name="Liu C."/>
            <person name="Sun Q."/>
        </authorList>
    </citation>
    <scope>NUCLEOTIDE SEQUENCE</scope>
    <source>
        <strain evidence="8">NSJ-28</strain>
    </source>
</reference>
<dbReference type="Pfam" id="PF00395">
    <property type="entry name" value="SLH"/>
    <property type="match status" value="3"/>
</dbReference>
<dbReference type="SUPFAM" id="SSF81296">
    <property type="entry name" value="E set domains"/>
    <property type="match status" value="1"/>
</dbReference>
<feature type="domain" description="SLH" evidence="7">
    <location>
        <begin position="80"/>
        <end position="143"/>
    </location>
</feature>
<sequence>MKKRWLSFLLSAAMLVAMLPTALAASDIESHWAKSYIEYLDREGVINPSATTGNYEPDRDMTRAEFMRYINRAFHFTETTSISYTDVPSNAWYYETIQIAERYGYINGTGNNKMEPEGKVTREQAAVIIGRLFKADPGNVSPSDLTFTDKSQVSDWAAGYIKAAADKGFIAGYSDGTFKPGKVVSRGEVAKILYYYLGTSLSTAGKAYTGADLKTDTTNVTISENCTLSDAAIQGDLYITEGLGSDAVTLTNVTVNGSIIVSGGTVTMVNTTSDHMIVSSPMGRLMQVTATGATHIKQTEVQTAATLYEKGLTTTGYEGYADVVVNGGERVSLTLDANVTNLTLEDEATVSTTAGAAVYHLTADKAASITGYGSVYQADINADGVSFASSVTVSGYTLGRGVTATIGGQSVSVSSTAGVEPASISVDLNDLSALGSGVNISLPSGKSVSSVTCDGATLSPSVAYNTSGSGIRLLTSYLGTLTRGSHTLVLTLSDGKRSSIAVTVTNSSATADAEELVFDRYYKSSGFKDLNVKLDGVGAESDIVRVVLGLSGIDYGFNNSTRALVLRRGLLAQLRAGTYTVAVDLANGEQRTINLTVEDSTPEGVNIFVAEYDTYVPSEPDFALPLSRLTVRNVTAVKNSSVQTLKEGTDYQVSDKALTLTKTALENFRRSSGYVEFSVTMSDNSVYTLVIDYI</sequence>
<dbReference type="Pfam" id="PF03442">
    <property type="entry name" value="CBM_X2"/>
    <property type="match status" value="1"/>
</dbReference>
<keyword evidence="9" id="KW-1185">Reference proteome</keyword>
<evidence type="ECO:0000259" key="7">
    <source>
        <dbReference type="PROSITE" id="PS51272"/>
    </source>
</evidence>
<evidence type="ECO:0000256" key="5">
    <source>
        <dbReference type="ARBA" id="ARBA00023326"/>
    </source>
</evidence>
<comment type="caution">
    <text evidence="8">The sequence shown here is derived from an EMBL/GenBank/DDBJ whole genome shotgun (WGS) entry which is preliminary data.</text>
</comment>
<feature type="signal peptide" evidence="6">
    <location>
        <begin position="1"/>
        <end position="24"/>
    </location>
</feature>
<evidence type="ECO:0000256" key="3">
    <source>
        <dbReference type="ARBA" id="ARBA00023001"/>
    </source>
</evidence>
<accession>A0A923LTW1</accession>
<dbReference type="InterPro" id="IPR005102">
    <property type="entry name" value="Carbo-bd_X2"/>
</dbReference>